<organism evidence="1">
    <name type="scientific">marine sediment metagenome</name>
    <dbReference type="NCBI Taxonomy" id="412755"/>
    <lineage>
        <taxon>unclassified sequences</taxon>
        <taxon>metagenomes</taxon>
        <taxon>ecological metagenomes</taxon>
    </lineage>
</organism>
<proteinExistence type="predicted"/>
<reference evidence="1" key="1">
    <citation type="journal article" date="2014" name="Front. Microbiol.">
        <title>High frequency of phylogenetically diverse reductive dehalogenase-homologous genes in deep subseafloor sedimentary metagenomes.</title>
        <authorList>
            <person name="Kawai M."/>
            <person name="Futagami T."/>
            <person name="Toyoda A."/>
            <person name="Takaki Y."/>
            <person name="Nishi S."/>
            <person name="Hori S."/>
            <person name="Arai W."/>
            <person name="Tsubouchi T."/>
            <person name="Morono Y."/>
            <person name="Uchiyama I."/>
            <person name="Ito T."/>
            <person name="Fujiyama A."/>
            <person name="Inagaki F."/>
            <person name="Takami H."/>
        </authorList>
    </citation>
    <scope>NUCLEOTIDE SEQUENCE</scope>
    <source>
        <strain evidence="1">Expedition CK06-06</strain>
    </source>
</reference>
<name>X0U5T8_9ZZZZ</name>
<gene>
    <name evidence="1" type="ORF">S01H1_45524</name>
</gene>
<accession>X0U5T8</accession>
<dbReference type="EMBL" id="BARS01029094">
    <property type="protein sequence ID" value="GAG00930.1"/>
    <property type="molecule type" value="Genomic_DNA"/>
</dbReference>
<evidence type="ECO:0000313" key="1">
    <source>
        <dbReference type="EMBL" id="GAG00930.1"/>
    </source>
</evidence>
<feature type="non-terminal residue" evidence="1">
    <location>
        <position position="1"/>
    </location>
</feature>
<protein>
    <submittedName>
        <fullName evidence="1">Uncharacterized protein</fullName>
    </submittedName>
</protein>
<comment type="caution">
    <text evidence="1">The sequence shown here is derived from an EMBL/GenBank/DDBJ whole genome shotgun (WGS) entry which is preliminary data.</text>
</comment>
<sequence>VIQEGGGGDIVFYGAAEIARFANGGGLGINTTSPDGTLHVEGDTFLGDKEGNGDFVEVTAAGLVHFAGGGGLLFGEMSAEGNAVESAIAVAGTAVQVLIFDTNGLSSGNTTPDHTNDHILTGVDGIFEINVAATINSVAGAASKCELQCQKNNGASEILVHADTNYSGGGGEAHVMFLHGYADLVSTDTVEVWIVNETNTANYVVEDIVLTIKQIAG</sequence>
<dbReference type="AlphaFoldDB" id="X0U5T8"/>